<proteinExistence type="predicted"/>
<reference evidence="2 3" key="1">
    <citation type="submission" date="2016-09" db="EMBL/GenBank/DDBJ databases">
        <title>Rhizobium oryziradicis sp. nov., isolated from the root of rice.</title>
        <authorList>
            <person name="Zhao J."/>
            <person name="Zhang X."/>
        </authorList>
    </citation>
    <scope>NUCLEOTIDE SEQUENCE [LARGE SCALE GENOMIC DNA]</scope>
    <source>
        <strain evidence="2 3">14971</strain>
    </source>
</reference>
<dbReference type="OrthoDB" id="7628592at2"/>
<protein>
    <submittedName>
        <fullName evidence="2">Uncharacterized protein</fullName>
    </submittedName>
</protein>
<dbReference type="EMBL" id="JACIED010000001">
    <property type="protein sequence ID" value="MBB4005889.1"/>
    <property type="molecule type" value="Genomic_DNA"/>
</dbReference>
<evidence type="ECO:0000313" key="4">
    <source>
        <dbReference type="Proteomes" id="UP000544107"/>
    </source>
</evidence>
<dbReference type="EMBL" id="MKIN01000022">
    <property type="protein sequence ID" value="OLP48925.1"/>
    <property type="molecule type" value="Genomic_DNA"/>
</dbReference>
<evidence type="ECO:0000313" key="1">
    <source>
        <dbReference type="EMBL" id="MBB4005889.1"/>
    </source>
</evidence>
<dbReference type="Proteomes" id="UP000544107">
    <property type="component" value="Unassembled WGS sequence"/>
</dbReference>
<dbReference type="STRING" id="887144.BJF91_17540"/>
<organism evidence="2 3">
    <name type="scientific">Allorhizobium taibaishanense</name>
    <dbReference type="NCBI Taxonomy" id="887144"/>
    <lineage>
        <taxon>Bacteria</taxon>
        <taxon>Pseudomonadati</taxon>
        <taxon>Pseudomonadota</taxon>
        <taxon>Alphaproteobacteria</taxon>
        <taxon>Hyphomicrobiales</taxon>
        <taxon>Rhizobiaceae</taxon>
        <taxon>Rhizobium/Agrobacterium group</taxon>
        <taxon>Allorhizobium</taxon>
    </lineage>
</organism>
<keyword evidence="3" id="KW-1185">Reference proteome</keyword>
<name>A0A1Q9A2T4_9HYPH</name>
<sequence>MREFRLSFPASVIAGKRRLDPHDVVLLKTYSLPQGVSTHEEAMILLVLNGCCPEKCPEWQSYFVDAITTFIVAKCPPENRIDTLKLRWLISTFTTDGQANSPIERWLLQQIIAKITLLRGKGAATPKTSSVTEEWQQKSLALA</sequence>
<dbReference type="Proteomes" id="UP000185598">
    <property type="component" value="Unassembled WGS sequence"/>
</dbReference>
<evidence type="ECO:0000313" key="3">
    <source>
        <dbReference type="Proteomes" id="UP000185598"/>
    </source>
</evidence>
<accession>A0A1Q9A2T4</accession>
<gene>
    <name evidence="2" type="ORF">BJF91_17540</name>
    <name evidence="1" type="ORF">GGQ71_000125</name>
</gene>
<dbReference type="RefSeq" id="WP_075614716.1">
    <property type="nucleotide sequence ID" value="NZ_JACIED010000001.1"/>
</dbReference>
<reference evidence="1 4" key="2">
    <citation type="submission" date="2020-08" db="EMBL/GenBank/DDBJ databases">
        <title>Genomic Encyclopedia of Type Strains, Phase IV (KMG-IV): sequencing the most valuable type-strain genomes for metagenomic binning, comparative biology and taxonomic classification.</title>
        <authorList>
            <person name="Goeker M."/>
        </authorList>
    </citation>
    <scope>NUCLEOTIDE SEQUENCE [LARGE SCALE GENOMIC DNA]</scope>
    <source>
        <strain evidence="1 4">DSM 100021</strain>
    </source>
</reference>
<comment type="caution">
    <text evidence="2">The sequence shown here is derived from an EMBL/GenBank/DDBJ whole genome shotgun (WGS) entry which is preliminary data.</text>
</comment>
<dbReference type="AlphaFoldDB" id="A0A1Q9A2T4"/>
<evidence type="ECO:0000313" key="2">
    <source>
        <dbReference type="EMBL" id="OLP48925.1"/>
    </source>
</evidence>